<evidence type="ECO:0000313" key="4">
    <source>
        <dbReference type="EMBL" id="KAF4382475.1"/>
    </source>
</evidence>
<keyword evidence="2" id="KW-0812">Transmembrane</keyword>
<proteinExistence type="predicted"/>
<dbReference type="AlphaFoldDB" id="A0A7J6EZQ4"/>
<reference evidence="3 5" key="1">
    <citation type="journal article" date="2020" name="bioRxiv">
        <title>Sequence and annotation of 42 cannabis genomes reveals extensive copy number variation in cannabinoid synthesis and pathogen resistance genes.</title>
        <authorList>
            <person name="Mckernan K.J."/>
            <person name="Helbert Y."/>
            <person name="Kane L.T."/>
            <person name="Ebling H."/>
            <person name="Zhang L."/>
            <person name="Liu B."/>
            <person name="Eaton Z."/>
            <person name="Mclaughlin S."/>
            <person name="Kingan S."/>
            <person name="Baybayan P."/>
            <person name="Concepcion G."/>
            <person name="Jordan M."/>
            <person name="Riva A."/>
            <person name="Barbazuk W."/>
            <person name="Harkins T."/>
        </authorList>
    </citation>
    <scope>NUCLEOTIDE SEQUENCE [LARGE SCALE GENOMIC DNA]</scope>
    <source>
        <strain evidence="5">cv. Jamaican Lion 4</strain>
        <strain evidence="3">Father</strain>
        <tissue evidence="3">Leaf</tissue>
    </source>
</reference>
<dbReference type="Proteomes" id="UP000583929">
    <property type="component" value="Unassembled WGS sequence"/>
</dbReference>
<evidence type="ECO:0000256" key="1">
    <source>
        <dbReference type="SAM" id="MobiDB-lite"/>
    </source>
</evidence>
<evidence type="ECO:0000313" key="5">
    <source>
        <dbReference type="Proteomes" id="UP000583929"/>
    </source>
</evidence>
<dbReference type="EMBL" id="JAATIQ010000101">
    <property type="protein sequence ID" value="KAF4382475.1"/>
    <property type="molecule type" value="Genomic_DNA"/>
</dbReference>
<dbReference type="GO" id="GO:0005634">
    <property type="term" value="C:nucleus"/>
    <property type="evidence" value="ECO:0007669"/>
    <property type="project" value="InterPro"/>
</dbReference>
<feature type="compositionally biased region" description="Basic and acidic residues" evidence="1">
    <location>
        <begin position="87"/>
        <end position="146"/>
    </location>
</feature>
<feature type="transmembrane region" description="Helical" evidence="2">
    <location>
        <begin position="231"/>
        <end position="254"/>
    </location>
</feature>
<evidence type="ECO:0000256" key="2">
    <source>
        <dbReference type="SAM" id="Phobius"/>
    </source>
</evidence>
<protein>
    <submittedName>
        <fullName evidence="3">Uncharacterized protein</fullName>
    </submittedName>
</protein>
<keyword evidence="2" id="KW-0472">Membrane</keyword>
<dbReference type="GO" id="GO:0006397">
    <property type="term" value="P:mRNA processing"/>
    <property type="evidence" value="ECO:0007669"/>
    <property type="project" value="InterPro"/>
</dbReference>
<feature type="compositionally biased region" description="Basic and acidic residues" evidence="1">
    <location>
        <begin position="157"/>
        <end position="179"/>
    </location>
</feature>
<feature type="compositionally biased region" description="Basic residues" evidence="1">
    <location>
        <begin position="147"/>
        <end position="156"/>
    </location>
</feature>
<dbReference type="InterPro" id="IPR006509">
    <property type="entry name" value="RBM39_SF"/>
</dbReference>
<sequence>MDFDEYEYLENTVENPEPIKGKETVNGGGGDEIVKSSEKDRSRSSKHRSDDKNDDREHRSRRSKSGEDSRDHDRHKEKGSSRHRSRSKDGDRDRQRSSREHREREDRDKEKSKDKDREERNGRERGERRERDREGGDRERDKDKERSRRSRSHSERHRSGAVEREQSHDKELREREKEKEVVRERDRESRYFQSSDLSLLWKLRRVETLRITLIRHITHVVLLLNSLDARIAFLLSTTFILSCLFALIVCQLMLRQTRFWELADMLEQSSDGLSGNWARHRNRLATKIEGSMLEILTGGDVINAGEEVMGFA</sequence>
<organism evidence="3 5">
    <name type="scientific">Cannabis sativa</name>
    <name type="common">Hemp</name>
    <name type="synonym">Marijuana</name>
    <dbReference type="NCBI Taxonomy" id="3483"/>
    <lineage>
        <taxon>Eukaryota</taxon>
        <taxon>Viridiplantae</taxon>
        <taxon>Streptophyta</taxon>
        <taxon>Embryophyta</taxon>
        <taxon>Tracheophyta</taxon>
        <taxon>Spermatophyta</taxon>
        <taxon>Magnoliopsida</taxon>
        <taxon>eudicotyledons</taxon>
        <taxon>Gunneridae</taxon>
        <taxon>Pentapetalae</taxon>
        <taxon>rosids</taxon>
        <taxon>fabids</taxon>
        <taxon>Rosales</taxon>
        <taxon>Cannabaceae</taxon>
        <taxon>Cannabis</taxon>
    </lineage>
</organism>
<comment type="caution">
    <text evidence="3">The sequence shown here is derived from an EMBL/GenBank/DDBJ whole genome shotgun (WGS) entry which is preliminary data.</text>
</comment>
<keyword evidence="2" id="KW-1133">Transmembrane helix</keyword>
<keyword evidence="5" id="KW-1185">Reference proteome</keyword>
<evidence type="ECO:0000313" key="3">
    <source>
        <dbReference type="EMBL" id="KAF4363902.1"/>
    </source>
</evidence>
<gene>
    <name evidence="3" type="ORF">G4B88_004202</name>
    <name evidence="4" type="ORF">G4B88_011427</name>
</gene>
<dbReference type="EMBL" id="JAATIQ010000290">
    <property type="protein sequence ID" value="KAF4363902.1"/>
    <property type="molecule type" value="Genomic_DNA"/>
</dbReference>
<name>A0A7J6EZQ4_CANSA</name>
<dbReference type="PANTHER" id="PTHR48036">
    <property type="entry name" value="SPLICING FACTOR (PAD-1), PUTATIVE (AFU_ORTHOLOGUE AFUA_1G15810)-RELATED"/>
    <property type="match status" value="1"/>
</dbReference>
<accession>A0A7J6EZQ4</accession>
<feature type="compositionally biased region" description="Basic and acidic residues" evidence="1">
    <location>
        <begin position="32"/>
        <end position="80"/>
    </location>
</feature>
<dbReference type="GO" id="GO:0003723">
    <property type="term" value="F:RNA binding"/>
    <property type="evidence" value="ECO:0007669"/>
    <property type="project" value="InterPro"/>
</dbReference>
<feature type="region of interest" description="Disordered" evidence="1">
    <location>
        <begin position="1"/>
        <end position="179"/>
    </location>
</feature>